<reference evidence="8" key="2">
    <citation type="submission" date="2012-11" db="EMBL/GenBank/DDBJ databases">
        <authorList>
            <person name="Kuo A."/>
            <person name="Curtis B.A."/>
            <person name="Tanifuji G."/>
            <person name="Burki F."/>
            <person name="Gruber A."/>
            <person name="Irimia M."/>
            <person name="Maruyama S."/>
            <person name="Arias M.C."/>
            <person name="Ball S.G."/>
            <person name="Gile G.H."/>
            <person name="Hirakawa Y."/>
            <person name="Hopkins J.F."/>
            <person name="Rensing S.A."/>
            <person name="Schmutz J."/>
            <person name="Symeonidi A."/>
            <person name="Elias M."/>
            <person name="Eveleigh R.J."/>
            <person name="Herman E.K."/>
            <person name="Klute M.J."/>
            <person name="Nakayama T."/>
            <person name="Obornik M."/>
            <person name="Reyes-Prieto A."/>
            <person name="Armbrust E.V."/>
            <person name="Aves S.J."/>
            <person name="Beiko R.G."/>
            <person name="Coutinho P."/>
            <person name="Dacks J.B."/>
            <person name="Durnford D.G."/>
            <person name="Fast N.M."/>
            <person name="Green B.R."/>
            <person name="Grisdale C."/>
            <person name="Hempe F."/>
            <person name="Henrissat B."/>
            <person name="Hoppner M.P."/>
            <person name="Ishida K.-I."/>
            <person name="Kim E."/>
            <person name="Koreny L."/>
            <person name="Kroth P.G."/>
            <person name="Liu Y."/>
            <person name="Malik S.-B."/>
            <person name="Maier U.G."/>
            <person name="McRose D."/>
            <person name="Mock T."/>
            <person name="Neilson J.A."/>
            <person name="Onodera N.T."/>
            <person name="Poole A.M."/>
            <person name="Pritham E.J."/>
            <person name="Richards T.A."/>
            <person name="Rocap G."/>
            <person name="Roy S.W."/>
            <person name="Sarai C."/>
            <person name="Schaack S."/>
            <person name="Shirato S."/>
            <person name="Slamovits C.H."/>
            <person name="Spencer D.F."/>
            <person name="Suzuki S."/>
            <person name="Worden A.Z."/>
            <person name="Zauner S."/>
            <person name="Barry K."/>
            <person name="Bell C."/>
            <person name="Bharti A.K."/>
            <person name="Crow J.A."/>
            <person name="Grimwood J."/>
            <person name="Kramer R."/>
            <person name="Lindquist E."/>
            <person name="Lucas S."/>
            <person name="Salamov A."/>
            <person name="McFadden G.I."/>
            <person name="Lane C.E."/>
            <person name="Keeling P.J."/>
            <person name="Gray M.W."/>
            <person name="Grigoriev I.V."/>
            <person name="Archibald J.M."/>
        </authorList>
    </citation>
    <scope>NUCLEOTIDE SEQUENCE</scope>
    <source>
        <strain evidence="8">CCMP2712</strain>
    </source>
</reference>
<dbReference type="AlphaFoldDB" id="L1JA33"/>
<dbReference type="Gene3D" id="2.20.70.10">
    <property type="match status" value="1"/>
</dbReference>
<feature type="domain" description="WW" evidence="4">
    <location>
        <begin position="23"/>
        <end position="57"/>
    </location>
</feature>
<dbReference type="GO" id="GO:0005509">
    <property type="term" value="F:calcium ion binding"/>
    <property type="evidence" value="ECO:0007669"/>
    <property type="project" value="InterPro"/>
</dbReference>
<dbReference type="Gene3D" id="1.10.238.10">
    <property type="entry name" value="EF-hand"/>
    <property type="match status" value="2"/>
</dbReference>
<dbReference type="EnsemblProtists" id="EKX45182">
    <property type="protein sequence ID" value="EKX45182"/>
    <property type="gene ID" value="GUITHDRAFT_163331"/>
</dbReference>
<evidence type="ECO:0000259" key="4">
    <source>
        <dbReference type="PROSITE" id="PS50020"/>
    </source>
</evidence>
<dbReference type="CDD" id="cd00201">
    <property type="entry name" value="WW"/>
    <property type="match status" value="1"/>
</dbReference>
<evidence type="ECO:0000313" key="8">
    <source>
        <dbReference type="Proteomes" id="UP000011087"/>
    </source>
</evidence>
<feature type="compositionally biased region" description="Basic and acidic residues" evidence="2">
    <location>
        <begin position="109"/>
        <end position="133"/>
    </location>
</feature>
<dbReference type="EMBL" id="JH993000">
    <property type="protein sequence ID" value="EKX45182.1"/>
    <property type="molecule type" value="Genomic_DNA"/>
</dbReference>
<keyword evidence="3" id="KW-0732">Signal</keyword>
<evidence type="ECO:0000256" key="3">
    <source>
        <dbReference type="SAM" id="SignalP"/>
    </source>
</evidence>
<dbReference type="PROSITE" id="PS51257">
    <property type="entry name" value="PROKAR_LIPOPROTEIN"/>
    <property type="match status" value="1"/>
</dbReference>
<dbReference type="Pfam" id="PF13202">
    <property type="entry name" value="EF-hand_5"/>
    <property type="match status" value="1"/>
</dbReference>
<dbReference type="InterPro" id="IPR002048">
    <property type="entry name" value="EF_hand_dom"/>
</dbReference>
<dbReference type="InterPro" id="IPR018247">
    <property type="entry name" value="EF_Hand_1_Ca_BS"/>
</dbReference>
<dbReference type="PANTHER" id="PTHR47852">
    <property type="entry name" value="OS06G0298400 PROTEIN"/>
    <property type="match status" value="1"/>
</dbReference>
<dbReference type="Pfam" id="PF00397">
    <property type="entry name" value="WW"/>
    <property type="match status" value="1"/>
</dbReference>
<dbReference type="HOGENOM" id="CLU_892671_0_0_1"/>
<evidence type="ECO:0000256" key="2">
    <source>
        <dbReference type="SAM" id="MobiDB-lite"/>
    </source>
</evidence>
<dbReference type="InterPro" id="IPR036020">
    <property type="entry name" value="WW_dom_sf"/>
</dbReference>
<dbReference type="CDD" id="cd00051">
    <property type="entry name" value="EFh"/>
    <property type="match status" value="1"/>
</dbReference>
<gene>
    <name evidence="6" type="ORF">GUITHDRAFT_163331</name>
</gene>
<feature type="domain" description="EF-hand" evidence="5">
    <location>
        <begin position="231"/>
        <end position="266"/>
    </location>
</feature>
<dbReference type="OrthoDB" id="26525at2759"/>
<dbReference type="SUPFAM" id="SSF47473">
    <property type="entry name" value="EF-hand"/>
    <property type="match status" value="1"/>
</dbReference>
<feature type="domain" description="EF-hand" evidence="5">
    <location>
        <begin position="132"/>
        <end position="167"/>
    </location>
</feature>
<dbReference type="Pfam" id="PF13499">
    <property type="entry name" value="EF-hand_7"/>
    <property type="match status" value="1"/>
</dbReference>
<evidence type="ECO:0000256" key="1">
    <source>
        <dbReference type="ARBA" id="ARBA00022837"/>
    </source>
</evidence>
<dbReference type="RefSeq" id="XP_005832162.1">
    <property type="nucleotide sequence ID" value="XM_005832105.1"/>
</dbReference>
<dbReference type="InterPro" id="IPR001202">
    <property type="entry name" value="WW_dom"/>
</dbReference>
<feature type="region of interest" description="Disordered" evidence="2">
    <location>
        <begin position="109"/>
        <end position="142"/>
    </location>
</feature>
<reference evidence="6 8" key="1">
    <citation type="journal article" date="2012" name="Nature">
        <title>Algal genomes reveal evolutionary mosaicism and the fate of nucleomorphs.</title>
        <authorList>
            <consortium name="DOE Joint Genome Institute"/>
            <person name="Curtis B.A."/>
            <person name="Tanifuji G."/>
            <person name="Burki F."/>
            <person name="Gruber A."/>
            <person name="Irimia M."/>
            <person name="Maruyama S."/>
            <person name="Arias M.C."/>
            <person name="Ball S.G."/>
            <person name="Gile G.H."/>
            <person name="Hirakawa Y."/>
            <person name="Hopkins J.F."/>
            <person name="Kuo A."/>
            <person name="Rensing S.A."/>
            <person name="Schmutz J."/>
            <person name="Symeonidi A."/>
            <person name="Elias M."/>
            <person name="Eveleigh R.J."/>
            <person name="Herman E.K."/>
            <person name="Klute M.J."/>
            <person name="Nakayama T."/>
            <person name="Obornik M."/>
            <person name="Reyes-Prieto A."/>
            <person name="Armbrust E.V."/>
            <person name="Aves S.J."/>
            <person name="Beiko R.G."/>
            <person name="Coutinho P."/>
            <person name="Dacks J.B."/>
            <person name="Durnford D.G."/>
            <person name="Fast N.M."/>
            <person name="Green B.R."/>
            <person name="Grisdale C.J."/>
            <person name="Hempel F."/>
            <person name="Henrissat B."/>
            <person name="Hoppner M.P."/>
            <person name="Ishida K."/>
            <person name="Kim E."/>
            <person name="Koreny L."/>
            <person name="Kroth P.G."/>
            <person name="Liu Y."/>
            <person name="Malik S.B."/>
            <person name="Maier U.G."/>
            <person name="McRose D."/>
            <person name="Mock T."/>
            <person name="Neilson J.A."/>
            <person name="Onodera N.T."/>
            <person name="Poole A.M."/>
            <person name="Pritham E.J."/>
            <person name="Richards T.A."/>
            <person name="Rocap G."/>
            <person name="Roy S.W."/>
            <person name="Sarai C."/>
            <person name="Schaack S."/>
            <person name="Shirato S."/>
            <person name="Slamovits C.H."/>
            <person name="Spencer D.F."/>
            <person name="Suzuki S."/>
            <person name="Worden A.Z."/>
            <person name="Zauner S."/>
            <person name="Barry K."/>
            <person name="Bell C."/>
            <person name="Bharti A.K."/>
            <person name="Crow J.A."/>
            <person name="Grimwood J."/>
            <person name="Kramer R."/>
            <person name="Lindquist E."/>
            <person name="Lucas S."/>
            <person name="Salamov A."/>
            <person name="McFadden G.I."/>
            <person name="Lane C.E."/>
            <person name="Keeling P.J."/>
            <person name="Gray M.W."/>
            <person name="Grigoriev I.V."/>
            <person name="Archibald J.M."/>
        </authorList>
    </citation>
    <scope>NUCLEOTIDE SEQUENCE</scope>
    <source>
        <strain evidence="6 8">CCMP2712</strain>
    </source>
</reference>
<evidence type="ECO:0000259" key="5">
    <source>
        <dbReference type="PROSITE" id="PS50222"/>
    </source>
</evidence>
<feature type="chain" id="PRO_5008771052" description="Calmodulin" evidence="3">
    <location>
        <begin position="23"/>
        <end position="312"/>
    </location>
</feature>
<dbReference type="PANTHER" id="PTHR47852:SF2">
    <property type="entry name" value="WW DOMAIN-CONTAINING PROTEIN"/>
    <property type="match status" value="1"/>
</dbReference>
<dbReference type="KEGG" id="gtt:GUITHDRAFT_163331"/>
<dbReference type="PROSITE" id="PS50020">
    <property type="entry name" value="WW_DOMAIN_2"/>
    <property type="match status" value="1"/>
</dbReference>
<reference evidence="7" key="3">
    <citation type="submission" date="2015-06" db="UniProtKB">
        <authorList>
            <consortium name="EnsemblProtists"/>
        </authorList>
    </citation>
    <scope>IDENTIFICATION</scope>
</reference>
<dbReference type="InterPro" id="IPR011992">
    <property type="entry name" value="EF-hand-dom_pair"/>
</dbReference>
<dbReference type="PROSITE" id="PS50222">
    <property type="entry name" value="EF_HAND_2"/>
    <property type="match status" value="2"/>
</dbReference>
<feature type="signal peptide" evidence="3">
    <location>
        <begin position="1"/>
        <end position="22"/>
    </location>
</feature>
<dbReference type="SMART" id="SM00456">
    <property type="entry name" value="WW"/>
    <property type="match status" value="1"/>
</dbReference>
<keyword evidence="8" id="KW-1185">Reference proteome</keyword>
<dbReference type="SUPFAM" id="SSF51045">
    <property type="entry name" value="WW domain"/>
    <property type="match status" value="1"/>
</dbReference>
<sequence length="312" mass="35267">MKLLFTASIFFILLACCRPVSSLDLPDAWKKVLDQSSGKHYYWNTLSGETQWERPWSMKEEELDDLDDMVTGAGIEEIDHQVLQPTTETSDDLFDYSEGVSEQLKEDAKKAREASMKKQGSDGQRKPSADKETGVLSESFFRKADADGNGGLDEKEFAKALKQLNFSLDGNEEQQELKEFFEAKGKHGKALLGWQEWKVLIEDLMASDHDDKGHLAQQHGKEHRGEEGSPQIGEYDKEVFNSFDLDGSGELDRHELLVLLRNRDAPEVAEGSYNAMMEELDKDGNGALSLHEWYRDVSPGDFVDLLRGQRKA</sequence>
<dbReference type="Proteomes" id="UP000011087">
    <property type="component" value="Unassembled WGS sequence"/>
</dbReference>
<dbReference type="PROSITE" id="PS00018">
    <property type="entry name" value="EF_HAND_1"/>
    <property type="match status" value="2"/>
</dbReference>
<dbReference type="GeneID" id="17301885"/>
<keyword evidence="1" id="KW-0106">Calcium</keyword>
<dbReference type="SMART" id="SM00054">
    <property type="entry name" value="EFh"/>
    <property type="match status" value="3"/>
</dbReference>
<dbReference type="PROSITE" id="PS01159">
    <property type="entry name" value="WW_DOMAIN_1"/>
    <property type="match status" value="1"/>
</dbReference>
<evidence type="ECO:0000313" key="6">
    <source>
        <dbReference type="EMBL" id="EKX45182.1"/>
    </source>
</evidence>
<accession>L1JA33</accession>
<organism evidence="6">
    <name type="scientific">Guillardia theta (strain CCMP2712)</name>
    <name type="common">Cryptophyte</name>
    <dbReference type="NCBI Taxonomy" id="905079"/>
    <lineage>
        <taxon>Eukaryota</taxon>
        <taxon>Cryptophyceae</taxon>
        <taxon>Pyrenomonadales</taxon>
        <taxon>Geminigeraceae</taxon>
        <taxon>Guillardia</taxon>
    </lineage>
</organism>
<evidence type="ECO:0000313" key="7">
    <source>
        <dbReference type="EnsemblProtists" id="EKX45182"/>
    </source>
</evidence>
<evidence type="ECO:0008006" key="9">
    <source>
        <dbReference type="Google" id="ProtNLM"/>
    </source>
</evidence>
<proteinExistence type="predicted"/>
<name>L1JA33_GUITC</name>
<dbReference type="PaxDb" id="55529-EKX45182"/>
<protein>
    <recommendedName>
        <fullName evidence="9">Calmodulin</fullName>
    </recommendedName>
</protein>